<evidence type="ECO:0000313" key="2">
    <source>
        <dbReference type="EMBL" id="KYN03948.1"/>
    </source>
</evidence>
<sequence>DDSVTDMGIVDEVGIAIGGEGVATRNGVPRGDAEEAGEGQRDGDDLVELLRE</sequence>
<feature type="region of interest" description="Disordered" evidence="1">
    <location>
        <begin position="20"/>
        <end position="52"/>
    </location>
</feature>
<dbReference type="AlphaFoldDB" id="A0A151IJX8"/>
<dbReference type="Proteomes" id="UP000078542">
    <property type="component" value="Unassembled WGS sequence"/>
</dbReference>
<dbReference type="EMBL" id="KQ977294">
    <property type="protein sequence ID" value="KYN03948.1"/>
    <property type="molecule type" value="Genomic_DNA"/>
</dbReference>
<protein>
    <submittedName>
        <fullName evidence="2">Uncharacterized protein</fullName>
    </submittedName>
</protein>
<organism evidence="2 3">
    <name type="scientific">Cyphomyrmex costatus</name>
    <dbReference type="NCBI Taxonomy" id="456900"/>
    <lineage>
        <taxon>Eukaryota</taxon>
        <taxon>Metazoa</taxon>
        <taxon>Ecdysozoa</taxon>
        <taxon>Arthropoda</taxon>
        <taxon>Hexapoda</taxon>
        <taxon>Insecta</taxon>
        <taxon>Pterygota</taxon>
        <taxon>Neoptera</taxon>
        <taxon>Endopterygota</taxon>
        <taxon>Hymenoptera</taxon>
        <taxon>Apocrita</taxon>
        <taxon>Aculeata</taxon>
        <taxon>Formicoidea</taxon>
        <taxon>Formicidae</taxon>
        <taxon>Myrmicinae</taxon>
        <taxon>Cyphomyrmex</taxon>
    </lineage>
</organism>
<proteinExistence type="predicted"/>
<feature type="non-terminal residue" evidence="2">
    <location>
        <position position="1"/>
    </location>
</feature>
<evidence type="ECO:0000313" key="3">
    <source>
        <dbReference type="Proteomes" id="UP000078542"/>
    </source>
</evidence>
<gene>
    <name evidence="2" type="ORF">ALC62_05249</name>
</gene>
<name>A0A151IJX8_9HYME</name>
<keyword evidence="3" id="KW-1185">Reference proteome</keyword>
<accession>A0A151IJX8</accession>
<feature type="compositionally biased region" description="Basic and acidic residues" evidence="1">
    <location>
        <begin position="38"/>
        <end position="52"/>
    </location>
</feature>
<reference evidence="2 3" key="1">
    <citation type="submission" date="2016-03" db="EMBL/GenBank/DDBJ databases">
        <title>Cyphomyrmex costatus WGS genome.</title>
        <authorList>
            <person name="Nygaard S."/>
            <person name="Hu H."/>
            <person name="Boomsma J."/>
            <person name="Zhang G."/>
        </authorList>
    </citation>
    <scope>NUCLEOTIDE SEQUENCE [LARGE SCALE GENOMIC DNA]</scope>
    <source>
        <strain evidence="2">MS0001</strain>
        <tissue evidence="2">Whole body</tissue>
    </source>
</reference>
<evidence type="ECO:0000256" key="1">
    <source>
        <dbReference type="SAM" id="MobiDB-lite"/>
    </source>
</evidence>